<dbReference type="PROSITE" id="PS50297">
    <property type="entry name" value="ANK_REP_REGION"/>
    <property type="match status" value="12"/>
</dbReference>
<feature type="repeat" description="ANK" evidence="3">
    <location>
        <begin position="620"/>
        <end position="652"/>
    </location>
</feature>
<evidence type="ECO:0008006" key="8">
    <source>
        <dbReference type="Google" id="ProtNLM"/>
    </source>
</evidence>
<dbReference type="InterPro" id="IPR002110">
    <property type="entry name" value="Ankyrin_rpt"/>
</dbReference>
<protein>
    <recommendedName>
        <fullName evidence="8">Ankyrin repeat protein</fullName>
    </recommendedName>
</protein>
<organism evidence="6 7">
    <name type="scientific">Trichoglossum hirsutum</name>
    <dbReference type="NCBI Taxonomy" id="265104"/>
    <lineage>
        <taxon>Eukaryota</taxon>
        <taxon>Fungi</taxon>
        <taxon>Dikarya</taxon>
        <taxon>Ascomycota</taxon>
        <taxon>Pezizomycotina</taxon>
        <taxon>Geoglossomycetes</taxon>
        <taxon>Geoglossales</taxon>
        <taxon>Geoglossaceae</taxon>
        <taxon>Trichoglossum</taxon>
    </lineage>
</organism>
<comment type="caution">
    <text evidence="6">The sequence shown here is derived from an EMBL/GenBank/DDBJ whole genome shotgun (WGS) entry which is preliminary data.</text>
</comment>
<feature type="repeat" description="ANK" evidence="3">
    <location>
        <begin position="1229"/>
        <end position="1262"/>
    </location>
</feature>
<evidence type="ECO:0000256" key="2">
    <source>
        <dbReference type="ARBA" id="ARBA00023043"/>
    </source>
</evidence>
<dbReference type="Pfam" id="PF13637">
    <property type="entry name" value="Ank_4"/>
    <property type="match status" value="1"/>
</dbReference>
<dbReference type="Gene3D" id="1.25.40.20">
    <property type="entry name" value="Ankyrin repeat-containing domain"/>
    <property type="match status" value="8"/>
</dbReference>
<dbReference type="EMBL" id="JAGHQM010001197">
    <property type="protein sequence ID" value="KAH0556173.1"/>
    <property type="molecule type" value="Genomic_DNA"/>
</dbReference>
<gene>
    <name evidence="6" type="ORF">GP486_005895</name>
</gene>
<dbReference type="InterPro" id="IPR056884">
    <property type="entry name" value="NPHP3-like_N"/>
</dbReference>
<evidence type="ECO:0000259" key="5">
    <source>
        <dbReference type="Pfam" id="PF24883"/>
    </source>
</evidence>
<evidence type="ECO:0000259" key="4">
    <source>
        <dbReference type="Pfam" id="PF22939"/>
    </source>
</evidence>
<dbReference type="InterPro" id="IPR036770">
    <property type="entry name" value="Ankyrin_rpt-contain_sf"/>
</dbReference>
<evidence type="ECO:0000313" key="7">
    <source>
        <dbReference type="Proteomes" id="UP000750711"/>
    </source>
</evidence>
<dbReference type="Pfam" id="PF22939">
    <property type="entry name" value="WHD_GPIID"/>
    <property type="match status" value="1"/>
</dbReference>
<name>A0A9P8L8G4_9PEZI</name>
<feature type="repeat" description="ANK" evidence="3">
    <location>
        <begin position="821"/>
        <end position="842"/>
    </location>
</feature>
<keyword evidence="2 3" id="KW-0040">ANK repeat</keyword>
<feature type="repeat" description="ANK" evidence="3">
    <location>
        <begin position="991"/>
        <end position="1014"/>
    </location>
</feature>
<feature type="repeat" description="ANK" evidence="3">
    <location>
        <begin position="653"/>
        <end position="685"/>
    </location>
</feature>
<dbReference type="PRINTS" id="PR01415">
    <property type="entry name" value="ANKYRIN"/>
</dbReference>
<dbReference type="PANTHER" id="PTHR24141">
    <property type="entry name" value="2-5A-DEPENDENT RIBONUCLEASE"/>
    <property type="match status" value="1"/>
</dbReference>
<dbReference type="SMART" id="SM00248">
    <property type="entry name" value="ANK"/>
    <property type="match status" value="20"/>
</dbReference>
<dbReference type="Pfam" id="PF24883">
    <property type="entry name" value="NPHP3_N"/>
    <property type="match status" value="1"/>
</dbReference>
<dbReference type="GO" id="GO:0003723">
    <property type="term" value="F:RNA binding"/>
    <property type="evidence" value="ECO:0007669"/>
    <property type="project" value="TreeGrafter"/>
</dbReference>
<evidence type="ECO:0000256" key="1">
    <source>
        <dbReference type="ARBA" id="ARBA00022737"/>
    </source>
</evidence>
<dbReference type="Pfam" id="PF12796">
    <property type="entry name" value="Ank_2"/>
    <property type="match status" value="5"/>
</dbReference>
<feature type="repeat" description="ANK" evidence="3">
    <location>
        <begin position="1093"/>
        <end position="1114"/>
    </location>
</feature>
<feature type="repeat" description="ANK" evidence="3">
    <location>
        <begin position="753"/>
        <end position="786"/>
    </location>
</feature>
<keyword evidence="7" id="KW-1185">Reference proteome</keyword>
<feature type="repeat" description="ANK" evidence="3">
    <location>
        <begin position="1059"/>
        <end position="1082"/>
    </location>
</feature>
<reference evidence="6" key="1">
    <citation type="submission" date="2021-03" db="EMBL/GenBank/DDBJ databases">
        <title>Comparative genomics and phylogenomic investigation of the class Geoglossomycetes provide insights into ecological specialization and systematics.</title>
        <authorList>
            <person name="Melie T."/>
            <person name="Pirro S."/>
            <person name="Miller A.N."/>
            <person name="Quandt A."/>
        </authorList>
    </citation>
    <scope>NUCLEOTIDE SEQUENCE</scope>
    <source>
        <strain evidence="6">CAQ_001_2017</strain>
    </source>
</reference>
<feature type="repeat" description="ANK" evidence="3">
    <location>
        <begin position="686"/>
        <end position="718"/>
    </location>
</feature>
<sequence>MAEALTVVGFVASVIQLINATTRTILYINDVKDASKDRAKLAREVTSLLALLTDLRYRAEAAKSTDPWFANVRSLGEKGGPLEQFEEAIDDLERKLKPDNSWKKFGKPFLWTFDKNEINRIITKIERLKASISLALQNDHFALSQVVRDDVAGIVRGFADQRSRDIVAWISTLNFSTKQNDFFSRRQEGTGGWLLESEPFESWVDGTGKTLWCPGLQKDDQTAANLISSLLQQLVRKSPTISDEIVSLYDYHSKNGTRPTLSEWSNLLQLEVCKFSKVFILIDALDECSESNGTRARFIAEIRKLLPSVHLLLSSRHSSTIEHEFKWVATLEIRASDKDVRRYLECQIKMEYQLMRLVKRFPDLQEDIISTIVEKAKGMSVSRYEVTSKYQFLLAQLHISSLAKKDNCRDVRRALRVLPGELYDTYDEAMQRIWSQDPVKVERAKQVLSWISFAFRPLTVREVQHALAVEPEDTDIDEEALPDEDLLVSVCAGLVTIDRESNIIRLVHYTTQEYFERIRTARFPHAQISIATACLTYISFDAFARGPCLSDKEMENRLQEYALLEYAAQHWGDHARGDPEKSIEILALKFLEHSSKLLCSNQVTHLSRLRQSKYSQRFPKKLTGLHIAASFGMEKVARLLLTRTTDIAAKDDNGRTALHSAARKGHGGVVQLLLEKGADIAAKDDSGWTALHWAASYGHDRVTQLLLENGSDVTTKDVDGCTALSQAAWRGHIVVVELLLKQKDVDINSESRYGKTPLSWAAEGGHGTVVELLLAQRGVEVNARSKDGRTPLSLAAGMGCTAAVTLLLNQQHIEADSRSKNGRTPLSWAAGGGHAAVVELLLGRDDVKADAKSQNGLTPLSWAAWGGYTSVVELLLGGLNVNINSKSNNNRTPLSLAAGSGWAAIVRLFLGLQNIEADSESRNGKTPLMWAAGSGHAAVVELFLSRQDVYVNSKDEKGQTSLHWAAEKGHIAVVELLLSRHDIDADPKSKNGRTPLSLAAGMGHAAVVKMLLNRQHIDANSMSENGRTPLSWAAGNGHATVVRLLLDRQYVHVNYKDENHQTPLHWASEKGHTGVVDLLLNRLDVDADCKDVNGRTPLSLAAERGNIAIVELLLCRPDVDADCGDEICQTPFSWAAECGHTAIMKLLLSRAGVKSDSKTSNGRTALSQAAGRGQVAAVELLLSRPDVVADSRSDNDRTPLSWAASRGHTAVMEVLLSHQDVDMNSKDGDGRTPLCWAALSGHAAVVALLLGRKGIEADSSDSSGRTALDWAAKTGNKAAAELLRNHQP</sequence>
<keyword evidence="1" id="KW-0677">Repeat</keyword>
<evidence type="ECO:0000313" key="6">
    <source>
        <dbReference type="EMBL" id="KAH0556173.1"/>
    </source>
</evidence>
<accession>A0A9P8L8G4</accession>
<dbReference type="Proteomes" id="UP000750711">
    <property type="component" value="Unassembled WGS sequence"/>
</dbReference>
<feature type="repeat" description="ANK" evidence="3">
    <location>
        <begin position="1025"/>
        <end position="1048"/>
    </location>
</feature>
<dbReference type="InterPro" id="IPR054471">
    <property type="entry name" value="GPIID_WHD"/>
</dbReference>
<dbReference type="PROSITE" id="PS50088">
    <property type="entry name" value="ANK_REPEAT"/>
    <property type="match status" value="12"/>
</dbReference>
<evidence type="ECO:0000256" key="3">
    <source>
        <dbReference type="PROSITE-ProRule" id="PRU00023"/>
    </source>
</evidence>
<dbReference type="PANTHER" id="PTHR24141:SF1">
    <property type="entry name" value="2-5A-DEPENDENT RIBONUCLEASE"/>
    <property type="match status" value="1"/>
</dbReference>
<proteinExistence type="predicted"/>
<feature type="repeat" description="ANK" evidence="3">
    <location>
        <begin position="957"/>
        <end position="980"/>
    </location>
</feature>
<feature type="repeat" description="ANK" evidence="3">
    <location>
        <begin position="923"/>
        <end position="946"/>
    </location>
</feature>
<dbReference type="GO" id="GO:0004540">
    <property type="term" value="F:RNA nuclease activity"/>
    <property type="evidence" value="ECO:0007669"/>
    <property type="project" value="TreeGrafter"/>
</dbReference>
<dbReference type="Pfam" id="PF00023">
    <property type="entry name" value="Ank"/>
    <property type="match status" value="4"/>
</dbReference>
<dbReference type="GO" id="GO:0006396">
    <property type="term" value="P:RNA processing"/>
    <property type="evidence" value="ECO:0007669"/>
    <property type="project" value="TreeGrafter"/>
</dbReference>
<feature type="domain" description="GPI inositol-deacylase winged helix" evidence="4">
    <location>
        <begin position="443"/>
        <end position="515"/>
    </location>
</feature>
<feature type="domain" description="Nephrocystin 3-like N-terminal" evidence="5">
    <location>
        <begin position="218"/>
        <end position="316"/>
    </location>
</feature>
<dbReference type="SUPFAM" id="SSF48403">
    <property type="entry name" value="Ankyrin repeat"/>
    <property type="match status" value="2"/>
</dbReference>